<reference evidence="5 6" key="1">
    <citation type="submission" date="2019-08" db="EMBL/GenBank/DDBJ databases">
        <authorList>
            <person name="Peeters C."/>
        </authorList>
    </citation>
    <scope>NUCLEOTIDE SEQUENCE [LARGE SCALE GENOMIC DNA]</scope>
    <source>
        <strain evidence="5 6">LMG 20602</strain>
    </source>
</reference>
<feature type="domain" description="CENP-V/GFA" evidence="4">
    <location>
        <begin position="18"/>
        <end position="135"/>
    </location>
</feature>
<protein>
    <submittedName>
        <fullName evidence="5">Type I-B CRISPR-associated protein Cas8b1/Cst1</fullName>
    </submittedName>
</protein>
<dbReference type="Proteomes" id="UP000366065">
    <property type="component" value="Unassembled WGS sequence"/>
</dbReference>
<dbReference type="PANTHER" id="PTHR28620">
    <property type="entry name" value="CENTROMERE PROTEIN V"/>
    <property type="match status" value="1"/>
</dbReference>
<comment type="similarity">
    <text evidence="1">Belongs to the Gfa family.</text>
</comment>
<sequence length="135" mass="14607">MSSPISSPMSSQQPSEVFQGSCHCGAVRFEVVTPIEPAARCNCSLCRRKGALMTPAFPEASLRILSGAEDLTCYQFNTRVAKHYFCKHCGIYPFHASRTMPGMWRANIGCLEGVDPYALEASVADGQKLSVVGDA</sequence>
<dbReference type="InterPro" id="IPR006913">
    <property type="entry name" value="CENP-V/GFA"/>
</dbReference>
<dbReference type="EMBL" id="CABPRV010000002">
    <property type="protein sequence ID" value="VVD79505.1"/>
    <property type="molecule type" value="Genomic_DNA"/>
</dbReference>
<dbReference type="Pfam" id="PF04828">
    <property type="entry name" value="GFA"/>
    <property type="match status" value="1"/>
</dbReference>
<organism evidence="5 6">
    <name type="scientific">Pandoraea capi</name>
    <dbReference type="NCBI Taxonomy" id="2508286"/>
    <lineage>
        <taxon>Bacteria</taxon>
        <taxon>Pseudomonadati</taxon>
        <taxon>Pseudomonadota</taxon>
        <taxon>Betaproteobacteria</taxon>
        <taxon>Burkholderiales</taxon>
        <taxon>Burkholderiaceae</taxon>
        <taxon>Pandoraea</taxon>
    </lineage>
</organism>
<evidence type="ECO:0000313" key="5">
    <source>
        <dbReference type="EMBL" id="VVD79505.1"/>
    </source>
</evidence>
<evidence type="ECO:0000256" key="2">
    <source>
        <dbReference type="ARBA" id="ARBA00022723"/>
    </source>
</evidence>
<evidence type="ECO:0000313" key="6">
    <source>
        <dbReference type="Proteomes" id="UP000366065"/>
    </source>
</evidence>
<dbReference type="PANTHER" id="PTHR28620:SF1">
    <property type="entry name" value="CENP-V_GFA DOMAIN-CONTAINING PROTEIN"/>
    <property type="match status" value="1"/>
</dbReference>
<dbReference type="InterPro" id="IPR052355">
    <property type="entry name" value="CENP-V-like"/>
</dbReference>
<comment type="caution">
    <text evidence="5">The sequence shown here is derived from an EMBL/GenBank/DDBJ whole genome shotgun (WGS) entry which is preliminary data.</text>
</comment>
<proteinExistence type="inferred from homology"/>
<dbReference type="Gene3D" id="2.170.150.70">
    <property type="match status" value="1"/>
</dbReference>
<dbReference type="SUPFAM" id="SSF51316">
    <property type="entry name" value="Mss4-like"/>
    <property type="match status" value="1"/>
</dbReference>
<evidence type="ECO:0000259" key="4">
    <source>
        <dbReference type="PROSITE" id="PS51891"/>
    </source>
</evidence>
<evidence type="ECO:0000256" key="3">
    <source>
        <dbReference type="ARBA" id="ARBA00022833"/>
    </source>
</evidence>
<accession>A0ABY6VRE8</accession>
<dbReference type="PROSITE" id="PS51891">
    <property type="entry name" value="CENP_V_GFA"/>
    <property type="match status" value="1"/>
</dbReference>
<evidence type="ECO:0000256" key="1">
    <source>
        <dbReference type="ARBA" id="ARBA00005495"/>
    </source>
</evidence>
<dbReference type="InterPro" id="IPR011057">
    <property type="entry name" value="Mss4-like_sf"/>
</dbReference>
<keyword evidence="2" id="KW-0479">Metal-binding</keyword>
<keyword evidence="6" id="KW-1185">Reference proteome</keyword>
<name>A0ABY6VRE8_9BURK</name>
<gene>
    <name evidence="5" type="ORF">PCA20602_01040</name>
</gene>
<keyword evidence="3" id="KW-0862">Zinc</keyword>